<evidence type="ECO:0000313" key="3">
    <source>
        <dbReference type="Proteomes" id="UP000243096"/>
    </source>
</evidence>
<protein>
    <submittedName>
        <fullName evidence="2">Uncharacterized protein</fullName>
    </submittedName>
</protein>
<feature type="region of interest" description="Disordered" evidence="1">
    <location>
        <begin position="49"/>
        <end position="69"/>
    </location>
</feature>
<comment type="caution">
    <text evidence="2">The sequence shown here is derived from an EMBL/GenBank/DDBJ whole genome shotgun (WGS) entry which is preliminary data.</text>
</comment>
<organism evidence="2 3">
    <name type="scientific">Mycetohabitans endofungorum</name>
    <dbReference type="NCBI Taxonomy" id="417203"/>
    <lineage>
        <taxon>Bacteria</taxon>
        <taxon>Pseudomonadati</taxon>
        <taxon>Pseudomonadota</taxon>
        <taxon>Betaproteobacteria</taxon>
        <taxon>Burkholderiales</taxon>
        <taxon>Burkholderiaceae</taxon>
        <taxon>Mycetohabitans</taxon>
    </lineage>
</organism>
<keyword evidence="3" id="KW-1185">Reference proteome</keyword>
<accession>A0A2P5K8G6</accession>
<reference evidence="2 3" key="1">
    <citation type="submission" date="2018-01" db="EMBL/GenBank/DDBJ databases">
        <title>Genomic Encyclopedia of Type Strains, Phase III (KMG-III): the genomes of soil and plant-associated and newly described type strains.</title>
        <authorList>
            <person name="Whitman W."/>
        </authorList>
    </citation>
    <scope>NUCLEOTIDE SEQUENCE [LARGE SCALE GENOMIC DNA]</scope>
    <source>
        <strain evidence="2 3">HKI456</strain>
    </source>
</reference>
<evidence type="ECO:0000256" key="1">
    <source>
        <dbReference type="SAM" id="MobiDB-lite"/>
    </source>
</evidence>
<dbReference type="Proteomes" id="UP000243096">
    <property type="component" value="Unassembled WGS sequence"/>
</dbReference>
<proteinExistence type="predicted"/>
<dbReference type="AlphaFoldDB" id="A0A2P5K8G6"/>
<sequence>MHACPLCPRYLRDCAARLACHASARAPSVGSLRRCVYTRTAATTALQSAAPTGWRTRANGRRGARQRVGSPARTVLLPESLWVAPSAAPACDSSHETGALSRRAWRLCAPRAAVSIGSRERHRLARAACGSAPVRIGTRQSWWPTAENPHGFSLCEVQEPSGCRAFTRLFDDRQAVGRITGTDWQARTSGTWVSLGVAVLRDVTVFSLAVSAAGPSGSPAGPWASSALRPAWAAAHRPDAFPQ</sequence>
<dbReference type="EMBL" id="PRDW01000011">
    <property type="protein sequence ID" value="PPB82974.1"/>
    <property type="molecule type" value="Genomic_DNA"/>
</dbReference>
<name>A0A2P5K8G6_9BURK</name>
<gene>
    <name evidence="2" type="ORF">B0O95_11132</name>
</gene>
<evidence type="ECO:0000313" key="2">
    <source>
        <dbReference type="EMBL" id="PPB82974.1"/>
    </source>
</evidence>